<evidence type="ECO:0000256" key="7">
    <source>
        <dbReference type="ARBA" id="ARBA00023136"/>
    </source>
</evidence>
<sequence>MTVVKSIILFFILANSLPLVKNSYLQCPQKYFQLPQMPQCHHVLSCSDISEINIYHHIGSGIVKDVYLASWKTHLVALSKLKNTQFLDDFQYGLNMLKLYSPSEYVTQLIGYCRERNIIVTEYHKYGNACNITNILKLFKDDGIKKRLKLCLNYAKILNYIHNGPGGTRVFCDSNDLKKTFKSTISDRQFKTYIE</sequence>
<dbReference type="Gene3D" id="1.10.510.10">
    <property type="entry name" value="Transferase(Phosphotransferase) domain 1"/>
    <property type="match status" value="1"/>
</dbReference>
<dbReference type="GO" id="GO:0019200">
    <property type="term" value="F:carbohydrate kinase activity"/>
    <property type="evidence" value="ECO:0007669"/>
    <property type="project" value="InterPro"/>
</dbReference>
<keyword evidence="5" id="KW-0067">ATP-binding</keyword>
<comment type="subcellular location">
    <subcellularLocation>
        <location evidence="8">Endomembrane system</location>
        <topology evidence="8">Single-pass membrane protein</topology>
    </subcellularLocation>
</comment>
<evidence type="ECO:0000256" key="3">
    <source>
        <dbReference type="ARBA" id="ARBA00022741"/>
    </source>
</evidence>
<evidence type="ECO:0000256" key="6">
    <source>
        <dbReference type="ARBA" id="ARBA00022989"/>
    </source>
</evidence>
<evidence type="ECO:0000256" key="5">
    <source>
        <dbReference type="ARBA" id="ARBA00022840"/>
    </source>
</evidence>
<dbReference type="SUPFAM" id="SSF56112">
    <property type="entry name" value="Protein kinase-like (PK-like)"/>
    <property type="match status" value="1"/>
</dbReference>
<organism evidence="10">
    <name type="scientific">Clastoptera arizonana</name>
    <name type="common">Arizona spittle bug</name>
    <dbReference type="NCBI Taxonomy" id="38151"/>
    <lineage>
        <taxon>Eukaryota</taxon>
        <taxon>Metazoa</taxon>
        <taxon>Ecdysozoa</taxon>
        <taxon>Arthropoda</taxon>
        <taxon>Hexapoda</taxon>
        <taxon>Insecta</taxon>
        <taxon>Pterygota</taxon>
        <taxon>Neoptera</taxon>
        <taxon>Paraneoptera</taxon>
        <taxon>Hemiptera</taxon>
        <taxon>Auchenorrhyncha</taxon>
        <taxon>Cercopoidea</taxon>
        <taxon>Clastopteridae</taxon>
        <taxon>Clastoptera</taxon>
    </lineage>
</organism>
<protein>
    <submittedName>
        <fullName evidence="10">Uncharacterized protein</fullName>
    </submittedName>
</protein>
<dbReference type="PANTHER" id="PTHR22618:SF2">
    <property type="entry name" value="PROTEIN O-MANNOSE KINASE"/>
    <property type="match status" value="1"/>
</dbReference>
<keyword evidence="6" id="KW-1133">Transmembrane helix</keyword>
<feature type="chain" id="PRO_5008581337" evidence="9">
    <location>
        <begin position="23"/>
        <end position="195"/>
    </location>
</feature>
<evidence type="ECO:0000313" key="11">
    <source>
        <dbReference type="EMBL" id="JAS36330.1"/>
    </source>
</evidence>
<accession>A0A1B6DL99</accession>
<dbReference type="EMBL" id="GEDC01000968">
    <property type="protein sequence ID" value="JAS36330.1"/>
    <property type="molecule type" value="Transcribed_RNA"/>
</dbReference>
<dbReference type="GO" id="GO:0005524">
    <property type="term" value="F:ATP binding"/>
    <property type="evidence" value="ECO:0007669"/>
    <property type="project" value="UniProtKB-KW"/>
</dbReference>
<reference evidence="10" key="1">
    <citation type="submission" date="2015-12" db="EMBL/GenBank/DDBJ databases">
        <title>De novo transcriptome assembly of four potential Pierce s Disease insect vectors from Arizona vineyards.</title>
        <authorList>
            <person name="Tassone E.E."/>
        </authorList>
    </citation>
    <scope>NUCLEOTIDE SEQUENCE</scope>
</reference>
<feature type="signal peptide" evidence="9">
    <location>
        <begin position="1"/>
        <end position="22"/>
    </location>
</feature>
<evidence type="ECO:0000256" key="8">
    <source>
        <dbReference type="ARBA" id="ARBA00037847"/>
    </source>
</evidence>
<dbReference type="EMBL" id="GEDC01010853">
    <property type="protein sequence ID" value="JAS26445.1"/>
    <property type="molecule type" value="Transcribed_RNA"/>
</dbReference>
<dbReference type="InterPro" id="IPR011009">
    <property type="entry name" value="Kinase-like_dom_sf"/>
</dbReference>
<proteinExistence type="predicted"/>
<gene>
    <name evidence="11" type="ORF">g.19584</name>
    <name evidence="10" type="ORF">g.19595</name>
</gene>
<keyword evidence="9" id="KW-0732">Signal</keyword>
<keyword evidence="7" id="KW-0472">Membrane</keyword>
<evidence type="ECO:0000256" key="1">
    <source>
        <dbReference type="ARBA" id="ARBA00022679"/>
    </source>
</evidence>
<keyword evidence="3" id="KW-0547">Nucleotide-binding</keyword>
<dbReference type="GO" id="GO:0005789">
    <property type="term" value="C:endoplasmic reticulum membrane"/>
    <property type="evidence" value="ECO:0007669"/>
    <property type="project" value="TreeGrafter"/>
</dbReference>
<evidence type="ECO:0000256" key="4">
    <source>
        <dbReference type="ARBA" id="ARBA00022777"/>
    </source>
</evidence>
<dbReference type="AlphaFoldDB" id="A0A1B6DL99"/>
<evidence type="ECO:0000256" key="9">
    <source>
        <dbReference type="SAM" id="SignalP"/>
    </source>
</evidence>
<name>A0A1B6DL99_9HEMI</name>
<dbReference type="InterPro" id="IPR039318">
    <property type="entry name" value="POMK"/>
</dbReference>
<evidence type="ECO:0000256" key="2">
    <source>
        <dbReference type="ARBA" id="ARBA00022692"/>
    </source>
</evidence>
<dbReference type="GO" id="GO:0016773">
    <property type="term" value="F:phosphotransferase activity, alcohol group as acceptor"/>
    <property type="evidence" value="ECO:0007669"/>
    <property type="project" value="TreeGrafter"/>
</dbReference>
<keyword evidence="2" id="KW-0812">Transmembrane</keyword>
<keyword evidence="1" id="KW-0808">Transferase</keyword>
<dbReference type="GO" id="GO:0006493">
    <property type="term" value="P:protein O-linked glycosylation"/>
    <property type="evidence" value="ECO:0007669"/>
    <property type="project" value="InterPro"/>
</dbReference>
<keyword evidence="4" id="KW-0418">Kinase</keyword>
<dbReference type="PANTHER" id="PTHR22618">
    <property type="entry name" value="PROTEIN O-MANNOSE KINASE"/>
    <property type="match status" value="1"/>
</dbReference>
<evidence type="ECO:0000313" key="10">
    <source>
        <dbReference type="EMBL" id="JAS26445.1"/>
    </source>
</evidence>